<evidence type="ECO:0000313" key="12">
    <source>
        <dbReference type="EMBL" id="MCV7071822.1"/>
    </source>
</evidence>
<evidence type="ECO:0000256" key="8">
    <source>
        <dbReference type="ARBA" id="ARBA00035585"/>
    </source>
</evidence>
<evidence type="ECO:0000256" key="3">
    <source>
        <dbReference type="ARBA" id="ARBA00022692"/>
    </source>
</evidence>
<dbReference type="GO" id="GO:0140114">
    <property type="term" value="P:cellular detoxification of fluoride"/>
    <property type="evidence" value="ECO:0007669"/>
    <property type="project" value="UniProtKB-UniRule"/>
</dbReference>
<keyword evidence="10" id="KW-0915">Sodium</keyword>
<comment type="activity regulation">
    <text evidence="10">Na(+) is not transported, but it plays an essential structural role and its presence is essential for fluoride channel function.</text>
</comment>
<feature type="binding site" evidence="10">
    <location>
        <position position="119"/>
    </location>
    <ligand>
        <name>Na(+)</name>
        <dbReference type="ChEBI" id="CHEBI:29101"/>
        <note>structural</note>
    </ligand>
</feature>
<comment type="similarity">
    <text evidence="7 10">Belongs to the fluoride channel Fluc/FEX (TC 1.A.43) family.</text>
</comment>
<feature type="transmembrane region" description="Helical" evidence="10">
    <location>
        <begin position="137"/>
        <end position="161"/>
    </location>
</feature>
<feature type="region of interest" description="Disordered" evidence="11">
    <location>
        <begin position="1"/>
        <end position="25"/>
    </location>
</feature>
<comment type="function">
    <text evidence="9 10">Fluoride-specific ion channel. Important for reducing fluoride concentration in the cell, thus reducing its toxicity.</text>
</comment>
<dbReference type="Pfam" id="PF02537">
    <property type="entry name" value="CRCB"/>
    <property type="match status" value="1"/>
</dbReference>
<keyword evidence="3 10" id="KW-0812">Transmembrane</keyword>
<dbReference type="Proteomes" id="UP001140272">
    <property type="component" value="Unassembled WGS sequence"/>
</dbReference>
<name>A0A9X2Y0K1_9MYCO</name>
<feature type="transmembrane region" description="Helical" evidence="10">
    <location>
        <begin position="41"/>
        <end position="64"/>
    </location>
</feature>
<evidence type="ECO:0000313" key="13">
    <source>
        <dbReference type="Proteomes" id="UP001140272"/>
    </source>
</evidence>
<dbReference type="InterPro" id="IPR003691">
    <property type="entry name" value="FluC"/>
</dbReference>
<evidence type="ECO:0000256" key="5">
    <source>
        <dbReference type="ARBA" id="ARBA00023136"/>
    </source>
</evidence>
<keyword evidence="10" id="KW-0479">Metal-binding</keyword>
<comment type="subcellular location">
    <subcellularLocation>
        <location evidence="1 10">Cell membrane</location>
        <topology evidence="1 10">Multi-pass membrane protein</topology>
    </subcellularLocation>
</comment>
<comment type="caution">
    <text evidence="12">The sequence shown here is derived from an EMBL/GenBank/DDBJ whole genome shotgun (WGS) entry which is preliminary data.</text>
</comment>
<dbReference type="GO" id="GO:0046872">
    <property type="term" value="F:metal ion binding"/>
    <property type="evidence" value="ECO:0007669"/>
    <property type="project" value="UniProtKB-KW"/>
</dbReference>
<protein>
    <recommendedName>
        <fullName evidence="10">Fluoride-specific ion channel FluC</fullName>
    </recommendedName>
</protein>
<dbReference type="EMBL" id="JACKRN010000609">
    <property type="protein sequence ID" value="MCV7071822.1"/>
    <property type="molecule type" value="Genomic_DNA"/>
</dbReference>
<dbReference type="HAMAP" id="MF_00454">
    <property type="entry name" value="FluC"/>
    <property type="match status" value="1"/>
</dbReference>
<organism evidence="12 13">
    <name type="scientific">Mycolicibacterium rufum</name>
    <dbReference type="NCBI Taxonomy" id="318424"/>
    <lineage>
        <taxon>Bacteria</taxon>
        <taxon>Bacillati</taxon>
        <taxon>Actinomycetota</taxon>
        <taxon>Actinomycetes</taxon>
        <taxon>Mycobacteriales</taxon>
        <taxon>Mycobacteriaceae</taxon>
        <taxon>Mycolicibacterium</taxon>
    </lineage>
</organism>
<feature type="transmembrane region" description="Helical" evidence="10">
    <location>
        <begin position="76"/>
        <end position="94"/>
    </location>
</feature>
<evidence type="ECO:0000256" key="9">
    <source>
        <dbReference type="ARBA" id="ARBA00049940"/>
    </source>
</evidence>
<evidence type="ECO:0000256" key="2">
    <source>
        <dbReference type="ARBA" id="ARBA00022475"/>
    </source>
</evidence>
<keyword evidence="2 10" id="KW-1003">Cell membrane</keyword>
<keyword evidence="10" id="KW-0406">Ion transport</keyword>
<evidence type="ECO:0000256" key="1">
    <source>
        <dbReference type="ARBA" id="ARBA00004651"/>
    </source>
</evidence>
<dbReference type="PANTHER" id="PTHR28259">
    <property type="entry name" value="FLUORIDE EXPORT PROTEIN 1-RELATED"/>
    <property type="match status" value="1"/>
</dbReference>
<reference evidence="12" key="1">
    <citation type="submission" date="2020-07" db="EMBL/GenBank/DDBJ databases">
        <authorList>
            <person name="Pettersson B.M.F."/>
            <person name="Behra P.R.K."/>
            <person name="Ramesh M."/>
            <person name="Das S."/>
            <person name="Dasgupta S."/>
            <person name="Kirsebom L.A."/>
        </authorList>
    </citation>
    <scope>NUCLEOTIDE SEQUENCE</scope>
    <source>
        <strain evidence="12">DSM 45406</strain>
    </source>
</reference>
<keyword evidence="10" id="KW-0813">Transport</keyword>
<dbReference type="PANTHER" id="PTHR28259:SF1">
    <property type="entry name" value="FLUORIDE EXPORT PROTEIN 1-RELATED"/>
    <property type="match status" value="1"/>
</dbReference>
<dbReference type="GO" id="GO:0005886">
    <property type="term" value="C:plasma membrane"/>
    <property type="evidence" value="ECO:0007669"/>
    <property type="project" value="UniProtKB-SubCell"/>
</dbReference>
<reference evidence="12" key="2">
    <citation type="journal article" date="2022" name="BMC Genomics">
        <title>Comparative genome analysis of mycobacteria focusing on tRNA and non-coding RNA.</title>
        <authorList>
            <person name="Behra P.R.K."/>
            <person name="Pettersson B.M.F."/>
            <person name="Ramesh M."/>
            <person name="Das S."/>
            <person name="Dasgupta S."/>
            <person name="Kirsebom L.A."/>
        </authorList>
    </citation>
    <scope>NUCLEOTIDE SEQUENCE</scope>
    <source>
        <strain evidence="12">DSM 45406</strain>
    </source>
</reference>
<comment type="catalytic activity">
    <reaction evidence="8">
        <text>fluoride(in) = fluoride(out)</text>
        <dbReference type="Rhea" id="RHEA:76159"/>
        <dbReference type="ChEBI" id="CHEBI:17051"/>
    </reaction>
    <physiologicalReaction direction="left-to-right" evidence="8">
        <dbReference type="Rhea" id="RHEA:76160"/>
    </physiologicalReaction>
</comment>
<feature type="transmembrane region" description="Helical" evidence="10">
    <location>
        <begin position="106"/>
        <end position="125"/>
    </location>
</feature>
<keyword evidence="4 10" id="KW-1133">Transmembrane helix</keyword>
<evidence type="ECO:0000256" key="6">
    <source>
        <dbReference type="ARBA" id="ARBA00023303"/>
    </source>
</evidence>
<evidence type="ECO:0000256" key="10">
    <source>
        <dbReference type="HAMAP-Rule" id="MF_00454"/>
    </source>
</evidence>
<dbReference type="AlphaFoldDB" id="A0A9X2Y0K1"/>
<keyword evidence="5 10" id="KW-0472">Membrane</keyword>
<accession>A0A9X2Y0K1</accession>
<dbReference type="GO" id="GO:0062054">
    <property type="term" value="F:fluoride channel activity"/>
    <property type="evidence" value="ECO:0007669"/>
    <property type="project" value="UniProtKB-UniRule"/>
</dbReference>
<gene>
    <name evidence="10" type="primary">fluC</name>
    <name evidence="10" type="synonym">crcB</name>
    <name evidence="12" type="ORF">H7H73_16975</name>
</gene>
<keyword evidence="6 10" id="KW-0407">Ion channel</keyword>
<evidence type="ECO:0000256" key="7">
    <source>
        <dbReference type="ARBA" id="ARBA00035120"/>
    </source>
</evidence>
<proteinExistence type="inferred from homology"/>
<evidence type="ECO:0000256" key="11">
    <source>
        <dbReference type="SAM" id="MobiDB-lite"/>
    </source>
</evidence>
<feature type="binding site" evidence="10">
    <location>
        <position position="116"/>
    </location>
    <ligand>
        <name>Na(+)</name>
        <dbReference type="ChEBI" id="CHEBI:29101"/>
        <note>structural</note>
    </ligand>
</feature>
<evidence type="ECO:0000256" key="4">
    <source>
        <dbReference type="ARBA" id="ARBA00022989"/>
    </source>
</evidence>
<sequence length="174" mass="17936">MAPFRWGRSVPVADHGDPTAAPPVDPDVVEPAPTPLHVRPVAIVAVAVGGLVGAPARYGLGVAFPQAAGQWPVTTFAINVAGALLLGVLLEGLTRLGPDTGWRQRVRLGVGTGVLGSFTTYSTLAVDVDGLLRGHDWWAACSYAVGSVLAGLVATVFGIAIGARIPSRREENGR</sequence>